<dbReference type="InterPro" id="IPR009880">
    <property type="entry name" value="Glyoxal_oxidase_N"/>
</dbReference>
<dbReference type="InterPro" id="IPR011043">
    <property type="entry name" value="Gal_Oxase/kelch_b-propeller"/>
</dbReference>
<name>A0AAV1AZ40_VICFA</name>
<proteinExistence type="predicted"/>
<dbReference type="EMBL" id="OX451740">
    <property type="protein sequence ID" value="CAI8615529.1"/>
    <property type="molecule type" value="Genomic_DNA"/>
</dbReference>
<dbReference type="Gene3D" id="2.130.10.80">
    <property type="entry name" value="Galactose oxidase/kelch, beta-propeller"/>
    <property type="match status" value="1"/>
</dbReference>
<evidence type="ECO:0000313" key="4">
    <source>
        <dbReference type="EMBL" id="CAI8615529.1"/>
    </source>
</evidence>
<evidence type="ECO:0000259" key="3">
    <source>
        <dbReference type="Pfam" id="PF09118"/>
    </source>
</evidence>
<evidence type="ECO:0008006" key="6">
    <source>
        <dbReference type="Google" id="ProtNLM"/>
    </source>
</evidence>
<protein>
    <recommendedName>
        <fullName evidence="6">Galactose oxidase</fullName>
    </recommendedName>
</protein>
<dbReference type="AlphaFoldDB" id="A0AAV1AZ40"/>
<evidence type="ECO:0000259" key="2">
    <source>
        <dbReference type="Pfam" id="PF07250"/>
    </source>
</evidence>
<dbReference type="CDD" id="cd02851">
    <property type="entry name" value="E_set_GO_C"/>
    <property type="match status" value="1"/>
</dbReference>
<feature type="domain" description="Glyoxal oxidase N-terminal" evidence="2">
    <location>
        <begin position="52"/>
        <end position="444"/>
    </location>
</feature>
<feature type="domain" description="Galactose oxidase-like Early set" evidence="3">
    <location>
        <begin position="453"/>
        <end position="556"/>
    </location>
</feature>
<evidence type="ECO:0000256" key="1">
    <source>
        <dbReference type="ARBA" id="ARBA00022729"/>
    </source>
</evidence>
<dbReference type="InterPro" id="IPR015202">
    <property type="entry name" value="GO-like_E_set"/>
</dbReference>
<dbReference type="Proteomes" id="UP001157006">
    <property type="component" value="Chromosome 5"/>
</dbReference>
<keyword evidence="1" id="KW-0732">Signal</keyword>
<evidence type="ECO:0000313" key="5">
    <source>
        <dbReference type="Proteomes" id="UP001157006"/>
    </source>
</evidence>
<gene>
    <name evidence="4" type="ORF">VFH_V183720</name>
</gene>
<dbReference type="InterPro" id="IPR014756">
    <property type="entry name" value="Ig_E-set"/>
</dbReference>
<sequence length="558" mass="62217">MNSSTLTLIFFLISSLIPHFLLTLSSSFSFSLPFSNQGEWRLLQPTIGISAMHMQLIHNDKIIIFDRTDFGPSNLPLSNGNCRMDPFDTALQIDCTAHSILYDILTNTFRSLTVQTDTWCSSGSVLPNGTLVQTGGFNDGERRIRMFTPCFDNTCDWIEFPSYLSERRWYATNQILPDSRIIIIGGRRQFNYEFVPKETTSSSSSSSIHLPFLQETNDPSENNLYPFVHLLPNGNLFVFANTRSILLDYKNNVIVKEFPEIPGGDPHNYPSSGSSVLLPLDENQATIEAIVMICGGAPRGSFEAASKQNTFVKALTTCGFLKVTDSNPSWVMEEMPMERVMGDMLILPNGDVIIINGAGSGTAGWENGRQPVLTPVIFRSSETELSKRFSVMSPAYRPRLYHSSAVVLKDGRVLVGGSNPHVNYNFTGVEFPTDLSLEAFSPPYLSPEFYPIRPTIRHITNTILGYRVFYYVTFTVGNFGSASDVSVRLLAPSFTTHSYGMNQRMVVLKLIGITMVNLETYYATVLGPSTQEIAPPGYYLLFLVHEGVPSFGEWVQLM</sequence>
<dbReference type="Gene3D" id="2.60.40.10">
    <property type="entry name" value="Immunoglobulins"/>
    <property type="match status" value="1"/>
</dbReference>
<dbReference type="InterPro" id="IPR037293">
    <property type="entry name" value="Gal_Oxidase_central_sf"/>
</dbReference>
<keyword evidence="5" id="KW-1185">Reference proteome</keyword>
<reference evidence="4 5" key="1">
    <citation type="submission" date="2023-01" db="EMBL/GenBank/DDBJ databases">
        <authorList>
            <person name="Kreplak J."/>
        </authorList>
    </citation>
    <scope>NUCLEOTIDE SEQUENCE [LARGE SCALE GENOMIC DNA]</scope>
</reference>
<organism evidence="4 5">
    <name type="scientific">Vicia faba</name>
    <name type="common">Broad bean</name>
    <name type="synonym">Faba vulgaris</name>
    <dbReference type="NCBI Taxonomy" id="3906"/>
    <lineage>
        <taxon>Eukaryota</taxon>
        <taxon>Viridiplantae</taxon>
        <taxon>Streptophyta</taxon>
        <taxon>Embryophyta</taxon>
        <taxon>Tracheophyta</taxon>
        <taxon>Spermatophyta</taxon>
        <taxon>Magnoliopsida</taxon>
        <taxon>eudicotyledons</taxon>
        <taxon>Gunneridae</taxon>
        <taxon>Pentapetalae</taxon>
        <taxon>rosids</taxon>
        <taxon>fabids</taxon>
        <taxon>Fabales</taxon>
        <taxon>Fabaceae</taxon>
        <taxon>Papilionoideae</taxon>
        <taxon>50 kb inversion clade</taxon>
        <taxon>NPAAA clade</taxon>
        <taxon>Hologalegina</taxon>
        <taxon>IRL clade</taxon>
        <taxon>Fabeae</taxon>
        <taxon>Vicia</taxon>
    </lineage>
</organism>
<dbReference type="SUPFAM" id="SSF81296">
    <property type="entry name" value="E set domains"/>
    <property type="match status" value="1"/>
</dbReference>
<dbReference type="InterPro" id="IPR013783">
    <property type="entry name" value="Ig-like_fold"/>
</dbReference>
<dbReference type="SUPFAM" id="SSF50965">
    <property type="entry name" value="Galactose oxidase, central domain"/>
    <property type="match status" value="1"/>
</dbReference>
<dbReference type="Pfam" id="PF07250">
    <property type="entry name" value="Glyoxal_oxid_N"/>
    <property type="match status" value="1"/>
</dbReference>
<dbReference type="PANTHER" id="PTHR32208:SF71">
    <property type="entry name" value="GLYOXAL OXIDASE-RELATED PROTEIN"/>
    <property type="match status" value="1"/>
</dbReference>
<dbReference type="PANTHER" id="PTHR32208">
    <property type="entry name" value="SECRETED PROTEIN-RELATED"/>
    <property type="match status" value="1"/>
</dbReference>
<dbReference type="Pfam" id="PF09118">
    <property type="entry name" value="GO-like_E_set"/>
    <property type="match status" value="1"/>
</dbReference>
<accession>A0AAV1AZ40</accession>